<feature type="region of interest" description="Disordered" evidence="1">
    <location>
        <begin position="117"/>
        <end position="139"/>
    </location>
</feature>
<dbReference type="InterPro" id="IPR040345">
    <property type="entry name" value="Mug56/Spo71"/>
</dbReference>
<feature type="region of interest" description="Disordered" evidence="1">
    <location>
        <begin position="475"/>
        <end position="498"/>
    </location>
</feature>
<dbReference type="InterPro" id="IPR057379">
    <property type="entry name" value="PH_SPO71"/>
</dbReference>
<feature type="compositionally biased region" description="Basic and acidic residues" evidence="1">
    <location>
        <begin position="597"/>
        <end position="613"/>
    </location>
</feature>
<feature type="compositionally biased region" description="Basic residues" evidence="1">
    <location>
        <begin position="413"/>
        <end position="425"/>
    </location>
</feature>
<protein>
    <submittedName>
        <fullName evidence="4">Uncharacterized protein</fullName>
    </submittedName>
</protein>
<feature type="compositionally biased region" description="Low complexity" evidence="1">
    <location>
        <begin position="1867"/>
        <end position="1882"/>
    </location>
</feature>
<evidence type="ECO:0000259" key="3">
    <source>
        <dbReference type="Pfam" id="PF23207"/>
    </source>
</evidence>
<dbReference type="Pfam" id="PF15404">
    <property type="entry name" value="PH_4"/>
    <property type="match status" value="1"/>
</dbReference>
<evidence type="ECO:0000313" key="5">
    <source>
        <dbReference type="Proteomes" id="UP000245942"/>
    </source>
</evidence>
<feature type="compositionally biased region" description="Polar residues" evidence="1">
    <location>
        <begin position="1"/>
        <end position="31"/>
    </location>
</feature>
<feature type="domain" description="Mug56/Spo71 PH" evidence="2">
    <location>
        <begin position="1717"/>
        <end position="1954"/>
    </location>
</feature>
<feature type="region of interest" description="Disordered" evidence="1">
    <location>
        <begin position="695"/>
        <end position="846"/>
    </location>
</feature>
<dbReference type="Pfam" id="PF23207">
    <property type="entry name" value="PH_SPO71"/>
    <property type="match status" value="1"/>
</dbReference>
<feature type="region of interest" description="Disordered" evidence="1">
    <location>
        <begin position="1"/>
        <end position="82"/>
    </location>
</feature>
<evidence type="ECO:0000259" key="2">
    <source>
        <dbReference type="Pfam" id="PF15404"/>
    </source>
</evidence>
<keyword evidence="5" id="KW-1185">Reference proteome</keyword>
<gene>
    <name evidence="4" type="ORF">BCV69DRAFT_313624</name>
</gene>
<feature type="region of interest" description="Disordered" evidence="1">
    <location>
        <begin position="1022"/>
        <end position="1072"/>
    </location>
</feature>
<accession>A0A316U8P5</accession>
<dbReference type="GeneID" id="37016782"/>
<feature type="compositionally biased region" description="Polar residues" evidence="1">
    <location>
        <begin position="1053"/>
        <end position="1063"/>
    </location>
</feature>
<feature type="region of interest" description="Disordered" evidence="1">
    <location>
        <begin position="976"/>
        <end position="1002"/>
    </location>
</feature>
<dbReference type="RefSeq" id="XP_025346515.1">
    <property type="nucleotide sequence ID" value="XM_025495048.1"/>
</dbReference>
<dbReference type="EMBL" id="KZ819331">
    <property type="protein sequence ID" value="PWN19355.1"/>
    <property type="molecule type" value="Genomic_DNA"/>
</dbReference>
<feature type="domain" description="Prospore membrane adapter protein SPO71 PH" evidence="3">
    <location>
        <begin position="1084"/>
        <end position="1233"/>
    </location>
</feature>
<feature type="compositionally biased region" description="Basic and acidic residues" evidence="1">
    <location>
        <begin position="786"/>
        <end position="797"/>
    </location>
</feature>
<dbReference type="Proteomes" id="UP000245942">
    <property type="component" value="Unassembled WGS sequence"/>
</dbReference>
<dbReference type="InterPro" id="IPR039486">
    <property type="entry name" value="Mug56/Spo71_PH"/>
</dbReference>
<feature type="compositionally biased region" description="Basic and acidic residues" evidence="1">
    <location>
        <begin position="731"/>
        <end position="740"/>
    </location>
</feature>
<dbReference type="STRING" id="1684307.A0A316U8P5"/>
<feature type="compositionally biased region" description="Basic and acidic residues" evidence="1">
    <location>
        <begin position="223"/>
        <end position="240"/>
    </location>
</feature>
<feature type="compositionally biased region" description="Polar residues" evidence="1">
    <location>
        <begin position="401"/>
        <end position="412"/>
    </location>
</feature>
<feature type="compositionally biased region" description="Polar residues" evidence="1">
    <location>
        <begin position="1466"/>
        <end position="1491"/>
    </location>
</feature>
<feature type="compositionally biased region" description="Polar residues" evidence="1">
    <location>
        <begin position="285"/>
        <end position="317"/>
    </location>
</feature>
<dbReference type="PANTHER" id="PTHR28076:SF1">
    <property type="entry name" value="PROSPORE MEMBRANE ADAPTER PROTEIN SPO71"/>
    <property type="match status" value="1"/>
</dbReference>
<feature type="region of interest" description="Disordered" evidence="1">
    <location>
        <begin position="211"/>
        <end position="436"/>
    </location>
</feature>
<feature type="region of interest" description="Disordered" evidence="1">
    <location>
        <begin position="542"/>
        <end position="665"/>
    </location>
</feature>
<dbReference type="PANTHER" id="PTHR28076">
    <property type="entry name" value="SPORULATION-SPECIFIC PROTEIN 71"/>
    <property type="match status" value="1"/>
</dbReference>
<feature type="compositionally biased region" description="Basic and acidic residues" evidence="1">
    <location>
        <begin position="542"/>
        <end position="554"/>
    </location>
</feature>
<feature type="compositionally biased region" description="Basic and acidic residues" evidence="1">
    <location>
        <begin position="562"/>
        <end position="573"/>
    </location>
</feature>
<dbReference type="OrthoDB" id="5579281at2759"/>
<feature type="compositionally biased region" description="Basic and acidic residues" evidence="1">
    <location>
        <begin position="805"/>
        <end position="828"/>
    </location>
</feature>
<evidence type="ECO:0000256" key="1">
    <source>
        <dbReference type="SAM" id="MobiDB-lite"/>
    </source>
</evidence>
<feature type="compositionally biased region" description="Polar residues" evidence="1">
    <location>
        <begin position="716"/>
        <end position="725"/>
    </location>
</feature>
<proteinExistence type="predicted"/>
<feature type="compositionally biased region" description="Low complexity" evidence="1">
    <location>
        <begin position="574"/>
        <end position="587"/>
    </location>
</feature>
<evidence type="ECO:0000313" key="4">
    <source>
        <dbReference type="EMBL" id="PWN19355.1"/>
    </source>
</evidence>
<feature type="compositionally biased region" description="Basic and acidic residues" evidence="1">
    <location>
        <begin position="259"/>
        <end position="268"/>
    </location>
</feature>
<reference evidence="4 5" key="1">
    <citation type="journal article" date="2018" name="Mol. Biol. Evol.">
        <title>Broad Genomic Sampling Reveals a Smut Pathogenic Ancestry of the Fungal Clade Ustilaginomycotina.</title>
        <authorList>
            <person name="Kijpornyongpan T."/>
            <person name="Mondo S.J."/>
            <person name="Barry K."/>
            <person name="Sandor L."/>
            <person name="Lee J."/>
            <person name="Lipzen A."/>
            <person name="Pangilinan J."/>
            <person name="LaButti K."/>
            <person name="Hainaut M."/>
            <person name="Henrissat B."/>
            <person name="Grigoriev I.V."/>
            <person name="Spatafora J.W."/>
            <person name="Aime M.C."/>
        </authorList>
    </citation>
    <scope>NUCLEOTIDE SEQUENCE [LARGE SCALE GENOMIC DNA]</scope>
    <source>
        <strain evidence="4 5">MCA 4718</strain>
    </source>
</reference>
<sequence>MANHSSSSSTAGPSWQQNPSSAAFASTSYTHNNDHRNFVRSSPPRKDDPAYATHTPLRSHNDPHASQPFQRIYLGPSPVPSSQAAEVARAIKEDAEVKEPIGFAIAGRKGFVWVKPPPEDSESEVEVPRGKARPPPLDAAALGGVKVPRKARSFSSAFGAGASLSPLPKIKGLRRHASQASTTSFASAQSSFPAFAPTPTAMDPILMNGIRRTGSEGGKTVPLRRDLSAMGRLEGRREALGDQTSPRSKPRQLSFNVRDYAEDMRRGGSEGGSTGVRGGYPPALSINTYDTSKTLSGSYDTAQQRSATSGELTSAGTAVSGHDAIDWSTDEDEEGGAAPSRTGADSTPARNRGRQQTQRSPGTNQPTKGSVFGSPETKQSRTPRPAPSTHFDTAELERTRQASNLASGPSTRVHSRAQTRSRQRHGRDVSRQSRLSMFSSNTLDSVGTRLTEGAFGASGGFRARIMRAFKPALHKHETPSSRHRHHHASADGESHTRHWKAGVAPGKVGTSAGGTKWVGQSYHIGARFWEVLESARGENERRASVAADASRDEVIPEEPEPPPERSSRRDKQKSSSGSTSGKQMSLSPAAVLTAFARDAEGAQEERRETDRVGRSSRPVLPVQTSLLPNGEGQIVASPVEARSPINGNAKLPTNRPRLGSKPSIASMAPEALEGTDAQIEARTGWADIVSLMSTAQRRSGPPSQPHSKAATVAAASGQQNGTTHPGQEGDNAGKLKDPDTSKGSPVSSWRAPPMFRSDTSKSSQSGRSIFYTPLATPGAASARNPSPERRREAKGRDYFASQKALLDKQAAEARQTEEREAEKRRTGEEEQVEQTTGDDGAEEPPLRRLTLSEVLTHPEPPLAADEKFPEAVHELLRRASNGGLSPHNVTSDAASDHMVAARPTTPLAKVTELPHIASPGKLSNLSSPPSASPRYLGEGGTVDRMNSLTTSETPLLKNKASNNSVVIHDIPEQRNGVARNGSEKKKTPARKKTVKFDKGDGINRPLMIGRSLSASLLPSASAGKKNGGLTPPAGTLSPSGDGLPVPAEVVLSRSHSTSRTSPASEMGEDASVASEEEFITRRSILRRDRMLVRNDWTPSETVPQDVDEMSIRGLVVHPGIWRQYVVVLRPRRLELWSDPTTASKLLGHKTRLHLAFVVPLIKGSTHLSVFSQSDRLFCLTYAQSIAATHVSGGGQYKVLNLRKSGTNILLFDARSLSVSADWIWDIWREVGGTIPEALEVHLPMLDFKIKFPIPDEMPCVDPDQDDEVLLNGSKALALRPPIEGDQARARRLNGGGEGFMMMSRHRIISQILNIMHQQHEWEQPLRTALERGLKFELAWRRGSSLDWIINDETLDGNARFWSVICGSILKEARKPAILEFRAADHYPSAVLLPNGEKLVEPPSIEGYVWRVKPVSGTLTRMYLTTHSSHCFVSRPSRAYGPERHLAFGNDAANLGEDDTLPVPPSRVSTAMDSLSRSASQQGRRANTRSESMTVPKHKILEDIDTIADTPEALQDQVDAFRAFEKRRQLNQISQSDGYIDLKDIMLIRYLGRNEDEVEVKKPDIEKPIKMPMPTAIPEEHVPNEEGEDLEEIDIGGEEGLNRAADRNAQRRGRQFEVVMSNGRMTRFEAYSKSVAKEWVARVHDLSVYWKRREKVDALELMEASGYDRNLIRKRMNEGHSLDRIMHSITDGNINTGLLGTIWNWCAVLGCRGIIRCGQLFTKPRAFAPYQSRYYILIAGRLLRYKLLVSTRTARSRQNAGIFHKRTDTVIHLRDAYLWSGRLADDMLAHTRSEGAGSMGNFASGGAANTGGEQGRHKLPRIYADGLLSTDEDEDCTFVIRYRPQRVNAPPAHEGQNVDKSTSAGMRGKAPAGTSAGPAAAHGVLHSAATRDARRVSTMSEQSTVDSTSGVGGSGPFSRQNAVPRLDDGTHNDIVLRARSKLERDLWVRCIGYEIERLAREDVPRETRIKEAGETPYRGT</sequence>
<organism evidence="4 5">
    <name type="scientific">Pseudomicrostroma glucosiphilum</name>
    <dbReference type="NCBI Taxonomy" id="1684307"/>
    <lineage>
        <taxon>Eukaryota</taxon>
        <taxon>Fungi</taxon>
        <taxon>Dikarya</taxon>
        <taxon>Basidiomycota</taxon>
        <taxon>Ustilaginomycotina</taxon>
        <taxon>Exobasidiomycetes</taxon>
        <taxon>Microstromatales</taxon>
        <taxon>Microstromatales incertae sedis</taxon>
        <taxon>Pseudomicrostroma</taxon>
    </lineage>
</organism>
<name>A0A316U8P5_9BASI</name>
<feature type="compositionally biased region" description="Polar residues" evidence="1">
    <location>
        <begin position="242"/>
        <end position="255"/>
    </location>
</feature>
<feature type="compositionally biased region" description="Polar residues" evidence="1">
    <location>
        <begin position="343"/>
        <end position="368"/>
    </location>
</feature>
<feature type="region of interest" description="Disordered" evidence="1">
    <location>
        <begin position="1846"/>
        <end position="1927"/>
    </location>
</feature>
<feature type="region of interest" description="Disordered" evidence="1">
    <location>
        <begin position="1451"/>
        <end position="1491"/>
    </location>
</feature>
<feature type="compositionally biased region" description="Gly residues" evidence="1">
    <location>
        <begin position="269"/>
        <end position="278"/>
    </location>
</feature>
<dbReference type="GO" id="GO:1902657">
    <property type="term" value="P:protein localization to prospore membrane"/>
    <property type="evidence" value="ECO:0007669"/>
    <property type="project" value="InterPro"/>
</dbReference>